<feature type="signal peptide" evidence="2">
    <location>
        <begin position="1"/>
        <end position="22"/>
    </location>
</feature>
<feature type="region of interest" description="Disordered" evidence="1">
    <location>
        <begin position="30"/>
        <end position="56"/>
    </location>
</feature>
<proteinExistence type="predicted"/>
<dbReference type="EMBL" id="FXAH01000004">
    <property type="protein sequence ID" value="SMF23286.1"/>
    <property type="molecule type" value="Genomic_DNA"/>
</dbReference>
<dbReference type="AlphaFoldDB" id="A0A1X7DXA0"/>
<evidence type="ECO:0008006" key="5">
    <source>
        <dbReference type="Google" id="ProtNLM"/>
    </source>
</evidence>
<organism evidence="3 4">
    <name type="scientific">Trinickia caryophylli</name>
    <name type="common">Paraburkholderia caryophylli</name>
    <dbReference type="NCBI Taxonomy" id="28094"/>
    <lineage>
        <taxon>Bacteria</taxon>
        <taxon>Pseudomonadati</taxon>
        <taxon>Pseudomonadota</taxon>
        <taxon>Betaproteobacteria</taxon>
        <taxon>Burkholderiales</taxon>
        <taxon>Burkholderiaceae</taxon>
        <taxon>Trinickia</taxon>
    </lineage>
</organism>
<keyword evidence="2" id="KW-0732">Signal</keyword>
<evidence type="ECO:0000313" key="4">
    <source>
        <dbReference type="Proteomes" id="UP000192911"/>
    </source>
</evidence>
<name>A0A1X7DXA0_TRICW</name>
<dbReference type="Proteomes" id="UP000192911">
    <property type="component" value="Unassembled WGS sequence"/>
</dbReference>
<protein>
    <recommendedName>
        <fullName evidence="5">CopL family metal-binding regulatory protein</fullName>
    </recommendedName>
</protein>
<reference evidence="4" key="1">
    <citation type="submission" date="2017-04" db="EMBL/GenBank/DDBJ databases">
        <authorList>
            <person name="Varghese N."/>
            <person name="Submissions S."/>
        </authorList>
    </citation>
    <scope>NUCLEOTIDE SEQUENCE [LARGE SCALE GENOMIC DNA]</scope>
    <source>
        <strain evidence="4">Ballard 720</strain>
    </source>
</reference>
<dbReference type="STRING" id="28094.SAMN06295900_104172"/>
<dbReference type="RefSeq" id="WP_085226826.1">
    <property type="nucleotide sequence ID" value="NZ_CADFGO010000006.1"/>
</dbReference>
<keyword evidence="4" id="KW-1185">Reference proteome</keyword>
<feature type="chain" id="PRO_5012168616" description="CopL family metal-binding regulatory protein" evidence="2">
    <location>
        <begin position="23"/>
        <end position="116"/>
    </location>
</feature>
<dbReference type="GeneID" id="95551409"/>
<evidence type="ECO:0000313" key="3">
    <source>
        <dbReference type="EMBL" id="SMF23286.1"/>
    </source>
</evidence>
<accession>A0A1X7DXA0</accession>
<sequence length="116" mass="11574">MNALVRFALVLLLAFAVRPAFAHGEAPAHASCAPRTGMATNERAVQASSATHSPGHASRAACMTDAACGAACASAGAAGRNGEPALASLGHVRRAHTATLALGTSAAPPLRPPRRT</sequence>
<evidence type="ECO:0000256" key="2">
    <source>
        <dbReference type="SAM" id="SignalP"/>
    </source>
</evidence>
<evidence type="ECO:0000256" key="1">
    <source>
        <dbReference type="SAM" id="MobiDB-lite"/>
    </source>
</evidence>
<gene>
    <name evidence="3" type="ORF">SAMN06295900_104172</name>
</gene>